<dbReference type="Pfam" id="PF17800">
    <property type="entry name" value="NPL"/>
    <property type="match status" value="1"/>
</dbReference>
<feature type="domain" description="Peptidase C1A papain C-terminal" evidence="6">
    <location>
        <begin position="142"/>
        <end position="308"/>
    </location>
</feature>
<name>A0A2G2WTR4_CAPBA</name>
<reference evidence="8 9" key="1">
    <citation type="journal article" date="2017" name="Genome Biol.">
        <title>New reference genome sequences of hot pepper reveal the massive evolution of plant disease-resistance genes by retroduplication.</title>
        <authorList>
            <person name="Kim S."/>
            <person name="Park J."/>
            <person name="Yeom S.I."/>
            <person name="Kim Y.M."/>
            <person name="Seo E."/>
            <person name="Kim K.T."/>
            <person name="Kim M.S."/>
            <person name="Lee J.M."/>
            <person name="Cheong K."/>
            <person name="Shin H.S."/>
            <person name="Kim S.B."/>
            <person name="Han K."/>
            <person name="Lee J."/>
            <person name="Park M."/>
            <person name="Lee H.A."/>
            <person name="Lee H.Y."/>
            <person name="Lee Y."/>
            <person name="Oh S."/>
            <person name="Lee J.H."/>
            <person name="Choi E."/>
            <person name="Choi E."/>
            <person name="Lee S.E."/>
            <person name="Jeon J."/>
            <person name="Kim H."/>
            <person name="Choi G."/>
            <person name="Song H."/>
            <person name="Lee J."/>
            <person name="Lee S.C."/>
            <person name="Kwon J.K."/>
            <person name="Lee H.Y."/>
            <person name="Koo N."/>
            <person name="Hong Y."/>
            <person name="Kim R.W."/>
            <person name="Kang W.H."/>
            <person name="Huh J.H."/>
            <person name="Kang B.C."/>
            <person name="Yang T.J."/>
            <person name="Lee Y.H."/>
            <person name="Bennetzen J.L."/>
            <person name="Choi D."/>
        </authorList>
    </citation>
    <scope>NUCLEOTIDE SEQUENCE [LARGE SCALE GENOMIC DNA]</scope>
    <source>
        <strain evidence="9">cv. PBC81</strain>
    </source>
</reference>
<evidence type="ECO:0000313" key="8">
    <source>
        <dbReference type="EMBL" id="PHT48637.1"/>
    </source>
</evidence>
<feature type="region of interest" description="Disordered" evidence="5">
    <location>
        <begin position="861"/>
        <end position="885"/>
    </location>
</feature>
<protein>
    <recommendedName>
        <fullName evidence="2">peptidylprolyl isomerase</fullName>
        <ecNumber evidence="2">5.2.1.8</ecNumber>
    </recommendedName>
</protein>
<dbReference type="EMBL" id="MLFT02000005">
    <property type="protein sequence ID" value="PHT48637.1"/>
    <property type="molecule type" value="Genomic_DNA"/>
</dbReference>
<dbReference type="STRING" id="33114.A0A2G2WTR4"/>
<dbReference type="Gene3D" id="2.60.120.340">
    <property type="entry name" value="Nucleoplasmin core domain"/>
    <property type="match status" value="1"/>
</dbReference>
<dbReference type="GO" id="GO:0003755">
    <property type="term" value="F:peptidyl-prolyl cis-trans isomerase activity"/>
    <property type="evidence" value="ECO:0007669"/>
    <property type="project" value="UniProtKB-KW"/>
</dbReference>
<dbReference type="OrthoDB" id="10262656at2759"/>
<evidence type="ECO:0000256" key="4">
    <source>
        <dbReference type="ARBA" id="ARBA00023235"/>
    </source>
</evidence>
<dbReference type="PANTHER" id="PTHR43811:SF19">
    <property type="entry name" value="39 KDA FK506-BINDING NUCLEAR PROTEIN"/>
    <property type="match status" value="1"/>
</dbReference>
<evidence type="ECO:0000256" key="3">
    <source>
        <dbReference type="ARBA" id="ARBA00023110"/>
    </source>
</evidence>
<dbReference type="GO" id="GO:0006508">
    <property type="term" value="P:proteolysis"/>
    <property type="evidence" value="ECO:0007669"/>
    <property type="project" value="InterPro"/>
</dbReference>
<evidence type="ECO:0000256" key="2">
    <source>
        <dbReference type="ARBA" id="ARBA00013194"/>
    </source>
</evidence>
<dbReference type="Proteomes" id="UP000224567">
    <property type="component" value="Unassembled WGS sequence"/>
</dbReference>
<keyword evidence="3" id="KW-0697">Rotamase</keyword>
<feature type="compositionally biased region" description="Basic residues" evidence="5">
    <location>
        <begin position="398"/>
        <end position="407"/>
    </location>
</feature>
<evidence type="ECO:0000259" key="6">
    <source>
        <dbReference type="Pfam" id="PF00112"/>
    </source>
</evidence>
<feature type="region of interest" description="Disordered" evidence="5">
    <location>
        <begin position="393"/>
        <end position="446"/>
    </location>
</feature>
<dbReference type="InterPro" id="IPR000668">
    <property type="entry name" value="Peptidase_C1A_C"/>
</dbReference>
<keyword evidence="4 8" id="KW-0413">Isomerase</keyword>
<dbReference type="InterPro" id="IPR038765">
    <property type="entry name" value="Papain-like_cys_pep_sf"/>
</dbReference>
<sequence length="885" mass="99782">MRKKEEGSFHSTRGLKQGDPLSPALFSLGAEVLSGMPNNLHQNPLYQGFTMQQKGPQVSNLSFADDVIIFTSGKRTTVTRIQEVSWIKPTTTVVKLNTDGSTLAPWKLQTHLDNIKGIMAQLEQTMEDDYEFTLEDENNMLLPYARDQGKMNACYSYSTGEAVQALYASTYSVPPFELSTQQIVDHMPIMFDYKNLKRKKDKVDCYYSNRPHTLRYIWREGLVRDEHYPKRESRKEKDIISVPKDVPRYGIRSFEFVFQRGMPLELKKSYETEKTVEEINDILRQQPMVGATTVYKSFKDFKGEVLTGFSNELFRAKIKGYQGFGRIRRDLVFRLAYPIAPIDIKAEPEKVEVADPGHQGFGRIRRDLVFRHAYPIAPIDIKAEPEKVEVAAPVSKIKNTKPHRSKRSGSTSKTSQHKASAQTQSGVGGKRFGTEAGRKRIHPTHNDIDDINEAKKRCKTNALWGVELKPGKPFTLNFEKERGRLHVSQATLSTGSTSMTSIVQCQVGDKKAICICSLLPEKQERCLLNLEFEEDHEDITFLVIGSHSVHLSGFFYGESEDCFGDEYASDPYEEGAAEIDSESSDSIKFEDVAEDGDKDGSTDDAFMKTAEILEEEEPRDESGTLKRPKKKKHHLNVTDEEENLIVIKDGIEDEDTHEEALNEKARGTDVDERKGLQRIVCEDTSKTYDLSKVSKYSLMAFRKVLSSRSEIFHGFTFLMIILFSSQPTSRGEQIMQKKVMDGEELAGAHPEHVEANDEPIDDDFRIYHPSPVPNSGACVGLLVFQLFVYPLVERIFWPVMVSRAGAVLSIPLLASYPYIALLSGFCLSIVLNCASVLKNVLSVVFPYKSDIPQAVWNPPLTQRASPQPKCAARVGVSESNTPQDI</sequence>
<dbReference type="PANTHER" id="PTHR43811">
    <property type="entry name" value="FKBP-TYPE PEPTIDYL-PROLYL CIS-TRANS ISOMERASE FKPA"/>
    <property type="match status" value="1"/>
</dbReference>
<comment type="catalytic activity">
    <reaction evidence="1">
        <text>[protein]-peptidylproline (omega=180) = [protein]-peptidylproline (omega=0)</text>
        <dbReference type="Rhea" id="RHEA:16237"/>
        <dbReference type="Rhea" id="RHEA-COMP:10747"/>
        <dbReference type="Rhea" id="RHEA-COMP:10748"/>
        <dbReference type="ChEBI" id="CHEBI:83833"/>
        <dbReference type="ChEBI" id="CHEBI:83834"/>
        <dbReference type="EC" id="5.2.1.8"/>
    </reaction>
</comment>
<accession>A0A2G2WTR4</accession>
<keyword evidence="9" id="KW-1185">Reference proteome</keyword>
<dbReference type="Gene3D" id="3.90.70.10">
    <property type="entry name" value="Cysteine proteinases"/>
    <property type="match status" value="1"/>
</dbReference>
<proteinExistence type="predicted"/>
<dbReference type="EC" id="5.2.1.8" evidence="2"/>
<dbReference type="AlphaFoldDB" id="A0A2G2WTR4"/>
<evidence type="ECO:0000256" key="1">
    <source>
        <dbReference type="ARBA" id="ARBA00000971"/>
    </source>
</evidence>
<feature type="region of interest" description="Disordered" evidence="5">
    <location>
        <begin position="614"/>
        <end position="633"/>
    </location>
</feature>
<dbReference type="SUPFAM" id="SSF54001">
    <property type="entry name" value="Cysteine proteinases"/>
    <property type="match status" value="1"/>
</dbReference>
<comment type="caution">
    <text evidence="8">The sequence shown here is derived from an EMBL/GenBank/DDBJ whole genome shotgun (WGS) entry which is preliminary data.</text>
</comment>
<gene>
    <name evidence="8" type="ORF">CQW23_12845</name>
</gene>
<evidence type="ECO:0000259" key="7">
    <source>
        <dbReference type="Pfam" id="PF17800"/>
    </source>
</evidence>
<dbReference type="GO" id="GO:0008234">
    <property type="term" value="F:cysteine-type peptidase activity"/>
    <property type="evidence" value="ECO:0007669"/>
    <property type="project" value="InterPro"/>
</dbReference>
<evidence type="ECO:0000256" key="5">
    <source>
        <dbReference type="SAM" id="MobiDB-lite"/>
    </source>
</evidence>
<organism evidence="8 9">
    <name type="scientific">Capsicum baccatum</name>
    <name type="common">Peruvian pepper</name>
    <dbReference type="NCBI Taxonomy" id="33114"/>
    <lineage>
        <taxon>Eukaryota</taxon>
        <taxon>Viridiplantae</taxon>
        <taxon>Streptophyta</taxon>
        <taxon>Embryophyta</taxon>
        <taxon>Tracheophyta</taxon>
        <taxon>Spermatophyta</taxon>
        <taxon>Magnoliopsida</taxon>
        <taxon>eudicotyledons</taxon>
        <taxon>Gunneridae</taxon>
        <taxon>Pentapetalae</taxon>
        <taxon>asterids</taxon>
        <taxon>lamiids</taxon>
        <taxon>Solanales</taxon>
        <taxon>Solanaceae</taxon>
        <taxon>Solanoideae</taxon>
        <taxon>Capsiceae</taxon>
        <taxon>Capsicum</taxon>
    </lineage>
</organism>
<feature type="domain" description="Nucleoplasmin-like" evidence="7">
    <location>
        <begin position="463"/>
        <end position="555"/>
    </location>
</feature>
<dbReference type="InterPro" id="IPR041232">
    <property type="entry name" value="NPL"/>
</dbReference>
<evidence type="ECO:0000313" key="9">
    <source>
        <dbReference type="Proteomes" id="UP000224567"/>
    </source>
</evidence>
<dbReference type="Pfam" id="PF00112">
    <property type="entry name" value="Peptidase_C1"/>
    <property type="match status" value="1"/>
</dbReference>
<reference evidence="9" key="2">
    <citation type="journal article" date="2017" name="J. Anim. Genet.">
        <title>Multiple reference genome sequences of hot pepper reveal the massive evolution of plant disease resistance genes by retroduplication.</title>
        <authorList>
            <person name="Kim S."/>
            <person name="Park J."/>
            <person name="Yeom S.-I."/>
            <person name="Kim Y.-M."/>
            <person name="Seo E."/>
            <person name="Kim K.-T."/>
            <person name="Kim M.-S."/>
            <person name="Lee J.M."/>
            <person name="Cheong K."/>
            <person name="Shin H.-S."/>
            <person name="Kim S.-B."/>
            <person name="Han K."/>
            <person name="Lee J."/>
            <person name="Park M."/>
            <person name="Lee H.-A."/>
            <person name="Lee H.-Y."/>
            <person name="Lee Y."/>
            <person name="Oh S."/>
            <person name="Lee J.H."/>
            <person name="Choi E."/>
            <person name="Choi E."/>
            <person name="Lee S.E."/>
            <person name="Jeon J."/>
            <person name="Kim H."/>
            <person name="Choi G."/>
            <person name="Song H."/>
            <person name="Lee J."/>
            <person name="Lee S.-C."/>
            <person name="Kwon J.-K."/>
            <person name="Lee H.-Y."/>
            <person name="Koo N."/>
            <person name="Hong Y."/>
            <person name="Kim R.W."/>
            <person name="Kang W.-H."/>
            <person name="Huh J.H."/>
            <person name="Kang B.-C."/>
            <person name="Yang T.-J."/>
            <person name="Lee Y.-H."/>
            <person name="Bennetzen J.L."/>
            <person name="Choi D."/>
        </authorList>
    </citation>
    <scope>NUCLEOTIDE SEQUENCE [LARGE SCALE GENOMIC DNA]</scope>
    <source>
        <strain evidence="9">cv. PBC81</strain>
    </source>
</reference>
<feature type="compositionally biased region" description="Basic and acidic residues" evidence="5">
    <location>
        <begin position="432"/>
        <end position="446"/>
    </location>
</feature>